<dbReference type="InterPro" id="IPR027417">
    <property type="entry name" value="P-loop_NTPase"/>
</dbReference>
<name>A0A9X2J4M9_9SPHN</name>
<dbReference type="PANTHER" id="PTHR42711:SF5">
    <property type="entry name" value="ABC TRANSPORTER ATP-BINDING PROTEIN NATA"/>
    <property type="match status" value="1"/>
</dbReference>
<dbReference type="InterPro" id="IPR017871">
    <property type="entry name" value="ABC_transporter-like_CS"/>
</dbReference>
<comment type="caution">
    <text evidence="7">The sequence shown here is derived from an EMBL/GenBank/DDBJ whole genome shotgun (WGS) entry which is preliminary data.</text>
</comment>
<dbReference type="PROSITE" id="PS50893">
    <property type="entry name" value="ABC_TRANSPORTER_2"/>
    <property type="match status" value="1"/>
</dbReference>
<dbReference type="InterPro" id="IPR050763">
    <property type="entry name" value="ABC_transporter_ATP-binding"/>
</dbReference>
<keyword evidence="2" id="KW-0813">Transport</keyword>
<dbReference type="GO" id="GO:0016887">
    <property type="term" value="F:ATP hydrolysis activity"/>
    <property type="evidence" value="ECO:0007669"/>
    <property type="project" value="InterPro"/>
</dbReference>
<keyword evidence="3" id="KW-0536">Nodulation</keyword>
<dbReference type="GO" id="GO:0005524">
    <property type="term" value="F:ATP binding"/>
    <property type="evidence" value="ECO:0007669"/>
    <property type="project" value="UniProtKB-KW"/>
</dbReference>
<keyword evidence="4" id="KW-0547">Nucleotide-binding</keyword>
<evidence type="ECO:0000256" key="4">
    <source>
        <dbReference type="ARBA" id="ARBA00022741"/>
    </source>
</evidence>
<reference evidence="7" key="1">
    <citation type="submission" date="2022-06" db="EMBL/GenBank/DDBJ databases">
        <title>Sphingomicrobium sedimins sp. nov., a marine bacterium isolated from tidal flat.</title>
        <authorList>
            <person name="Kim C.-H."/>
            <person name="Yoo Y."/>
            <person name="Kim J.-J."/>
        </authorList>
    </citation>
    <scope>NUCLEOTIDE SEQUENCE</scope>
    <source>
        <strain evidence="7">GRR-S6-50</strain>
    </source>
</reference>
<dbReference type="Pfam" id="PF00005">
    <property type="entry name" value="ABC_tran"/>
    <property type="match status" value="1"/>
</dbReference>
<dbReference type="EMBL" id="JAMSHT010000001">
    <property type="protein sequence ID" value="MCM8557382.1"/>
    <property type="molecule type" value="Genomic_DNA"/>
</dbReference>
<dbReference type="PANTHER" id="PTHR42711">
    <property type="entry name" value="ABC TRANSPORTER ATP-BINDING PROTEIN"/>
    <property type="match status" value="1"/>
</dbReference>
<dbReference type="Proteomes" id="UP001155128">
    <property type="component" value="Unassembled WGS sequence"/>
</dbReference>
<dbReference type="RefSeq" id="WP_252113406.1">
    <property type="nucleotide sequence ID" value="NZ_JAMSHT010000001.1"/>
</dbReference>
<protein>
    <submittedName>
        <fullName evidence="7">ATP-binding cassette domain-containing protein</fullName>
    </submittedName>
</protein>
<feature type="domain" description="ABC transporter" evidence="6">
    <location>
        <begin position="4"/>
        <end position="231"/>
    </location>
</feature>
<dbReference type="Gene3D" id="3.40.50.300">
    <property type="entry name" value="P-loop containing nucleotide triphosphate hydrolases"/>
    <property type="match status" value="1"/>
</dbReference>
<dbReference type="SMART" id="SM00382">
    <property type="entry name" value="AAA"/>
    <property type="match status" value="1"/>
</dbReference>
<sequence>MSLLSMHDVRKTFGEIVAVDDLSFEVRPGEIFGFLGGNGAGKTTSMRMILDIIRPTSGRIEVLGGKPGPEQGNRIGFLPEERGLYPKMTAIETIIFFGRMKGMTTGDAKREGMALLERFELADRAKSAIADMSKGMAQKVQLATSIVNSPELLILDEPFSGLDPVNQQLLEDEIVRAQKNGAAVMFSTHVMQHVERLCDRMLVLKKGKKRFEGTPDEARELLATKVHVTAKIDPSSLGGVASAERVGSGADGWTDWQLALDPDIKAANLLEQLTASGTPLRRFDVHRADLHDVFVHLVGEEEAAR</sequence>
<comment type="similarity">
    <text evidence="1">Belongs to the ABC transporter superfamily.</text>
</comment>
<dbReference type="PROSITE" id="PS00211">
    <property type="entry name" value="ABC_TRANSPORTER_1"/>
    <property type="match status" value="1"/>
</dbReference>
<dbReference type="SUPFAM" id="SSF52540">
    <property type="entry name" value="P-loop containing nucleoside triphosphate hydrolases"/>
    <property type="match status" value="1"/>
</dbReference>
<evidence type="ECO:0000256" key="1">
    <source>
        <dbReference type="ARBA" id="ARBA00005417"/>
    </source>
</evidence>
<dbReference type="InterPro" id="IPR003593">
    <property type="entry name" value="AAA+_ATPase"/>
</dbReference>
<evidence type="ECO:0000256" key="5">
    <source>
        <dbReference type="ARBA" id="ARBA00022840"/>
    </source>
</evidence>
<organism evidence="7 8">
    <name type="scientific">Sphingomicrobium sediminis</name>
    <dbReference type="NCBI Taxonomy" id="2950949"/>
    <lineage>
        <taxon>Bacteria</taxon>
        <taxon>Pseudomonadati</taxon>
        <taxon>Pseudomonadota</taxon>
        <taxon>Alphaproteobacteria</taxon>
        <taxon>Sphingomonadales</taxon>
        <taxon>Sphingomonadaceae</taxon>
        <taxon>Sphingomicrobium</taxon>
    </lineage>
</organism>
<evidence type="ECO:0000313" key="8">
    <source>
        <dbReference type="Proteomes" id="UP001155128"/>
    </source>
</evidence>
<keyword evidence="8" id="KW-1185">Reference proteome</keyword>
<dbReference type="InterPro" id="IPR003439">
    <property type="entry name" value="ABC_transporter-like_ATP-bd"/>
</dbReference>
<keyword evidence="5 7" id="KW-0067">ATP-binding</keyword>
<evidence type="ECO:0000259" key="6">
    <source>
        <dbReference type="PROSITE" id="PS50893"/>
    </source>
</evidence>
<accession>A0A9X2J4M9</accession>
<gene>
    <name evidence="7" type="ORF">NDO55_06060</name>
</gene>
<proteinExistence type="inferred from homology"/>
<evidence type="ECO:0000313" key="7">
    <source>
        <dbReference type="EMBL" id="MCM8557382.1"/>
    </source>
</evidence>
<evidence type="ECO:0000256" key="2">
    <source>
        <dbReference type="ARBA" id="ARBA00022448"/>
    </source>
</evidence>
<dbReference type="AlphaFoldDB" id="A0A9X2J4M9"/>
<evidence type="ECO:0000256" key="3">
    <source>
        <dbReference type="ARBA" id="ARBA00022458"/>
    </source>
</evidence>